<evidence type="ECO:0000256" key="1">
    <source>
        <dbReference type="ARBA" id="ARBA00001946"/>
    </source>
</evidence>
<dbReference type="InterPro" id="IPR008949">
    <property type="entry name" value="Isoprenoid_synthase_dom_sf"/>
</dbReference>
<dbReference type="Gramene" id="OGLUM08G05700.3">
    <property type="protein sequence ID" value="OGLUM08G05700.3"/>
    <property type="gene ID" value="OGLUM08G05700"/>
</dbReference>
<reference evidence="6" key="1">
    <citation type="submission" date="2015-04" db="UniProtKB">
        <authorList>
            <consortium name="EnsemblPlants"/>
        </authorList>
    </citation>
    <scope>IDENTIFICATION</scope>
</reference>
<keyword evidence="4" id="KW-0460">Magnesium</keyword>
<accession>A0A0E0ARU1</accession>
<dbReference type="Gene3D" id="1.10.600.10">
    <property type="entry name" value="Farnesyl Diphosphate Synthase"/>
    <property type="match status" value="1"/>
</dbReference>
<keyword evidence="5" id="KW-0808">Transferase</keyword>
<dbReference type="PROSITE" id="PS00723">
    <property type="entry name" value="POLYPRENYL_SYNTHASE_1"/>
    <property type="match status" value="1"/>
</dbReference>
<evidence type="ECO:0000256" key="4">
    <source>
        <dbReference type="ARBA" id="ARBA00022842"/>
    </source>
</evidence>
<sequence>MLNPVGTRITLLWAPPPRVHNSPLPLSKRISPAGGGARAAPATSAAAMLLPRRLPLLAGLLRSASSVASSLPPNPKNVSGREGFLWSSCHFHSTRHQTSREGEQMAKELLDPLALIKDEVSEISNRLRSMVVAEVPELTLAAGYFFRAGAEGKRTCPTVLLLMASSISMDMADPIFGSKNEIRERYMRLAEITELIHVTSLIHDDVLDDANTRRGMDSLNCVMGKKLAVLAGDFLLSKAFSTAAVSLDNAEVILLLATAVNNLVTDENNSNTTLQKSYYKTAALISNSCKAVSGIAYQLIDDILDFTGTSASLGKGSLSDIHQGIVTAPILFAMEEYPQLRVIVEQGFDDPSNVDAALAYLARSKGIERTRLLAAEHAKLAADAIDALPESKDGSVLISRQALKDLTEKLIKRTK</sequence>
<keyword evidence="3" id="KW-0479">Metal-binding</keyword>
<dbReference type="AlphaFoldDB" id="A0A0E0ARU1"/>
<dbReference type="PANTHER" id="PTHR12001:SF81">
    <property type="entry name" value="SOLANESYL DIPHOSPHATE SYNTHASE"/>
    <property type="match status" value="1"/>
</dbReference>
<comment type="cofactor">
    <cofactor evidence="1">
        <name>Mg(2+)</name>
        <dbReference type="ChEBI" id="CHEBI:18420"/>
    </cofactor>
</comment>
<dbReference type="GO" id="GO:1990234">
    <property type="term" value="C:transferase complex"/>
    <property type="evidence" value="ECO:0007669"/>
    <property type="project" value="TreeGrafter"/>
</dbReference>
<comment type="similarity">
    <text evidence="2 5">Belongs to the FPP/GGPP synthase family.</text>
</comment>
<dbReference type="InterPro" id="IPR033749">
    <property type="entry name" value="Polyprenyl_synt_CS"/>
</dbReference>
<keyword evidence="7" id="KW-1185">Reference proteome</keyword>
<evidence type="ECO:0000256" key="3">
    <source>
        <dbReference type="ARBA" id="ARBA00022723"/>
    </source>
</evidence>
<evidence type="ECO:0000256" key="2">
    <source>
        <dbReference type="ARBA" id="ARBA00006706"/>
    </source>
</evidence>
<dbReference type="GO" id="GO:0008299">
    <property type="term" value="P:isoprenoid biosynthetic process"/>
    <property type="evidence" value="ECO:0007669"/>
    <property type="project" value="InterPro"/>
</dbReference>
<dbReference type="GO" id="GO:0004659">
    <property type="term" value="F:prenyltransferase activity"/>
    <property type="evidence" value="ECO:0007669"/>
    <property type="project" value="InterPro"/>
</dbReference>
<dbReference type="PANTHER" id="PTHR12001">
    <property type="entry name" value="GERANYLGERANYL PYROPHOSPHATE SYNTHASE"/>
    <property type="match status" value="1"/>
</dbReference>
<organism evidence="6">
    <name type="scientific">Oryza glumipatula</name>
    <dbReference type="NCBI Taxonomy" id="40148"/>
    <lineage>
        <taxon>Eukaryota</taxon>
        <taxon>Viridiplantae</taxon>
        <taxon>Streptophyta</taxon>
        <taxon>Embryophyta</taxon>
        <taxon>Tracheophyta</taxon>
        <taxon>Spermatophyta</taxon>
        <taxon>Magnoliopsida</taxon>
        <taxon>Liliopsida</taxon>
        <taxon>Poales</taxon>
        <taxon>Poaceae</taxon>
        <taxon>BOP clade</taxon>
        <taxon>Oryzoideae</taxon>
        <taxon>Oryzeae</taxon>
        <taxon>Oryzinae</taxon>
        <taxon>Oryza</taxon>
    </lineage>
</organism>
<dbReference type="GO" id="GO:0046872">
    <property type="term" value="F:metal ion binding"/>
    <property type="evidence" value="ECO:0007669"/>
    <property type="project" value="UniProtKB-KW"/>
</dbReference>
<evidence type="ECO:0000256" key="5">
    <source>
        <dbReference type="RuleBase" id="RU004466"/>
    </source>
</evidence>
<name>A0A0E0ARU1_9ORYZ</name>
<dbReference type="SUPFAM" id="SSF48576">
    <property type="entry name" value="Terpenoid synthases"/>
    <property type="match status" value="1"/>
</dbReference>
<reference evidence="6" key="2">
    <citation type="submission" date="2018-05" db="EMBL/GenBank/DDBJ databases">
        <title>OgluRS3 (Oryza glumaepatula Reference Sequence Version 3).</title>
        <authorList>
            <person name="Zhang J."/>
            <person name="Kudrna D."/>
            <person name="Lee S."/>
            <person name="Talag J."/>
            <person name="Welchert J."/>
            <person name="Wing R.A."/>
        </authorList>
    </citation>
    <scope>NUCLEOTIDE SEQUENCE [LARGE SCALE GENOMIC DNA]</scope>
</reference>
<dbReference type="Proteomes" id="UP000026961">
    <property type="component" value="Chromosome 8"/>
</dbReference>
<dbReference type="EnsemblPlants" id="OGLUM08G05700.3">
    <property type="protein sequence ID" value="OGLUM08G05700.3"/>
    <property type="gene ID" value="OGLUM08G05700"/>
</dbReference>
<evidence type="ECO:0000313" key="7">
    <source>
        <dbReference type="Proteomes" id="UP000026961"/>
    </source>
</evidence>
<dbReference type="Pfam" id="PF00348">
    <property type="entry name" value="polyprenyl_synt"/>
    <property type="match status" value="2"/>
</dbReference>
<evidence type="ECO:0000313" key="6">
    <source>
        <dbReference type="EnsemblPlants" id="OGLUM08G05700.3"/>
    </source>
</evidence>
<protein>
    <submittedName>
        <fullName evidence="6">Uncharacterized protein</fullName>
    </submittedName>
</protein>
<proteinExistence type="inferred from homology"/>
<dbReference type="InterPro" id="IPR000092">
    <property type="entry name" value="Polyprenyl_synt"/>
</dbReference>
<dbReference type="GO" id="GO:0006744">
    <property type="term" value="P:ubiquinone biosynthetic process"/>
    <property type="evidence" value="ECO:0007669"/>
    <property type="project" value="TreeGrafter"/>
</dbReference>
<dbReference type="CDD" id="cd00685">
    <property type="entry name" value="Trans_IPPS_HT"/>
    <property type="match status" value="1"/>
</dbReference>